<organism evidence="9 10">
    <name type="scientific">Proteiniclasticum aestuarii</name>
    <dbReference type="NCBI Taxonomy" id="2817862"/>
    <lineage>
        <taxon>Bacteria</taxon>
        <taxon>Bacillati</taxon>
        <taxon>Bacillota</taxon>
        <taxon>Clostridia</taxon>
        <taxon>Eubacteriales</taxon>
        <taxon>Clostridiaceae</taxon>
        <taxon>Proteiniclasticum</taxon>
    </lineage>
</organism>
<accession>A0A939HB62</accession>
<evidence type="ECO:0000256" key="4">
    <source>
        <dbReference type="ARBA" id="ARBA00022692"/>
    </source>
</evidence>
<dbReference type="GO" id="GO:0009372">
    <property type="term" value="P:quorum sensing"/>
    <property type="evidence" value="ECO:0007669"/>
    <property type="project" value="UniProtKB-KW"/>
</dbReference>
<keyword evidence="10" id="KW-1185">Reference proteome</keyword>
<dbReference type="RefSeq" id="WP_207599631.1">
    <property type="nucleotide sequence ID" value="NZ_JAFNJU010000006.1"/>
</dbReference>
<dbReference type="GO" id="GO:0016020">
    <property type="term" value="C:membrane"/>
    <property type="evidence" value="ECO:0007669"/>
    <property type="project" value="InterPro"/>
</dbReference>
<dbReference type="Proteomes" id="UP000664218">
    <property type="component" value="Unassembled WGS sequence"/>
</dbReference>
<keyword evidence="5" id="KW-0378">Hydrolase</keyword>
<dbReference type="EMBL" id="JAFNJU010000006">
    <property type="protein sequence ID" value="MBO1265105.1"/>
    <property type="molecule type" value="Genomic_DNA"/>
</dbReference>
<keyword evidence="4 8" id="KW-0812">Transmembrane</keyword>
<keyword evidence="3" id="KW-0645">Protease</keyword>
<dbReference type="InterPro" id="IPR006741">
    <property type="entry name" value="AgrB"/>
</dbReference>
<evidence type="ECO:0000256" key="3">
    <source>
        <dbReference type="ARBA" id="ARBA00022670"/>
    </source>
</evidence>
<evidence type="ECO:0000256" key="8">
    <source>
        <dbReference type="SAM" id="Phobius"/>
    </source>
</evidence>
<sequence length="214" mass="23265">MSIIEALASRIADGLASQLNLDQEKRSVIAYGLIGILQVTSLFLMITVIGLMTGTLYESLIIFFSVGYIRKSTGGAHSRTMWGCNTVSVASITLLAILSRYLFGIPLDVYVNAGITMAVFLAGFIIFHKRVPVDSPNKPIVSSEKIRRLRRESFGKLCLFLLLTGAAIALAESSERLYSIASSIRMAMVWQAITLTETGGSLLARVDRAINSVL</sequence>
<evidence type="ECO:0000256" key="1">
    <source>
        <dbReference type="ARBA" id="ARBA00022475"/>
    </source>
</evidence>
<comment type="caution">
    <text evidence="9">The sequence shown here is derived from an EMBL/GenBank/DDBJ whole genome shotgun (WGS) entry which is preliminary data.</text>
</comment>
<gene>
    <name evidence="9" type="ORF">J3A84_08715</name>
</gene>
<feature type="transmembrane region" description="Helical" evidence="8">
    <location>
        <begin position="28"/>
        <end position="48"/>
    </location>
</feature>
<dbReference type="GO" id="GO:0008233">
    <property type="term" value="F:peptidase activity"/>
    <property type="evidence" value="ECO:0007669"/>
    <property type="project" value="UniProtKB-KW"/>
</dbReference>
<dbReference type="SMART" id="SM00793">
    <property type="entry name" value="AgrB"/>
    <property type="match status" value="1"/>
</dbReference>
<dbReference type="GO" id="GO:0006508">
    <property type="term" value="P:proteolysis"/>
    <property type="evidence" value="ECO:0007669"/>
    <property type="project" value="UniProtKB-KW"/>
</dbReference>
<evidence type="ECO:0000256" key="2">
    <source>
        <dbReference type="ARBA" id="ARBA00022654"/>
    </source>
</evidence>
<name>A0A939HB62_9CLOT</name>
<evidence type="ECO:0000313" key="10">
    <source>
        <dbReference type="Proteomes" id="UP000664218"/>
    </source>
</evidence>
<evidence type="ECO:0000313" key="9">
    <source>
        <dbReference type="EMBL" id="MBO1265105.1"/>
    </source>
</evidence>
<dbReference type="AlphaFoldDB" id="A0A939HB62"/>
<feature type="transmembrane region" description="Helical" evidence="8">
    <location>
        <begin position="82"/>
        <end position="103"/>
    </location>
</feature>
<protein>
    <submittedName>
        <fullName evidence="9">Accessory gene regulator B family protein</fullName>
    </submittedName>
</protein>
<feature type="transmembrane region" description="Helical" evidence="8">
    <location>
        <begin position="109"/>
        <end position="127"/>
    </location>
</feature>
<feature type="transmembrane region" description="Helical" evidence="8">
    <location>
        <begin position="154"/>
        <end position="171"/>
    </location>
</feature>
<keyword evidence="7 8" id="KW-0472">Membrane</keyword>
<reference evidence="9" key="1">
    <citation type="submission" date="2021-03" db="EMBL/GenBank/DDBJ databases">
        <title>Proteiniclasticum marinus sp. nov., isolated from tidal flat sediment.</title>
        <authorList>
            <person name="Namirimu T."/>
            <person name="Yang J.-A."/>
            <person name="Yang S.-H."/>
            <person name="Kim Y.-J."/>
            <person name="Kwon K.K."/>
        </authorList>
    </citation>
    <scope>NUCLEOTIDE SEQUENCE</scope>
    <source>
        <strain evidence="9">SCR006</strain>
    </source>
</reference>
<proteinExistence type="predicted"/>
<evidence type="ECO:0000256" key="6">
    <source>
        <dbReference type="ARBA" id="ARBA00022989"/>
    </source>
</evidence>
<keyword evidence="6 8" id="KW-1133">Transmembrane helix</keyword>
<keyword evidence="2" id="KW-0673">Quorum sensing</keyword>
<evidence type="ECO:0000256" key="7">
    <source>
        <dbReference type="ARBA" id="ARBA00023136"/>
    </source>
</evidence>
<feature type="transmembrane region" description="Helical" evidence="8">
    <location>
        <begin position="54"/>
        <end position="70"/>
    </location>
</feature>
<evidence type="ECO:0000256" key="5">
    <source>
        <dbReference type="ARBA" id="ARBA00022801"/>
    </source>
</evidence>
<dbReference type="Pfam" id="PF04647">
    <property type="entry name" value="AgrB"/>
    <property type="match status" value="1"/>
</dbReference>
<keyword evidence="1" id="KW-1003">Cell membrane</keyword>